<feature type="chain" id="PRO_5040267957" description="Protein kinase domain-containing protein" evidence="1">
    <location>
        <begin position="18"/>
        <end position="219"/>
    </location>
</feature>
<comment type="caution">
    <text evidence="3">The sequence shown here is derived from an EMBL/GenBank/DDBJ whole genome shotgun (WGS) entry which is preliminary data.</text>
</comment>
<evidence type="ECO:0000313" key="4">
    <source>
        <dbReference type="Proteomes" id="UP000829685"/>
    </source>
</evidence>
<evidence type="ECO:0000313" key="3">
    <source>
        <dbReference type="EMBL" id="KAI1872506.1"/>
    </source>
</evidence>
<name>A0A9Q0AMQ7_9PEZI</name>
<proteinExistence type="predicted"/>
<dbReference type="GO" id="GO:0005524">
    <property type="term" value="F:ATP binding"/>
    <property type="evidence" value="ECO:0007669"/>
    <property type="project" value="InterPro"/>
</dbReference>
<dbReference type="PROSITE" id="PS50011">
    <property type="entry name" value="PROTEIN_KINASE_DOM"/>
    <property type="match status" value="1"/>
</dbReference>
<dbReference type="SUPFAM" id="SSF56112">
    <property type="entry name" value="Protein kinase-like (PK-like)"/>
    <property type="match status" value="1"/>
</dbReference>
<keyword evidence="1" id="KW-0732">Signal</keyword>
<dbReference type="InterPro" id="IPR011009">
    <property type="entry name" value="Kinase-like_dom_sf"/>
</dbReference>
<feature type="signal peptide" evidence="1">
    <location>
        <begin position="1"/>
        <end position="17"/>
    </location>
</feature>
<dbReference type="InterPro" id="IPR000719">
    <property type="entry name" value="Prot_kinase_dom"/>
</dbReference>
<dbReference type="AlphaFoldDB" id="A0A9Q0AMQ7"/>
<accession>A0A9Q0AMQ7</accession>
<protein>
    <recommendedName>
        <fullName evidence="2">Protein kinase domain-containing protein</fullName>
    </recommendedName>
</protein>
<dbReference type="Gene3D" id="1.10.510.10">
    <property type="entry name" value="Transferase(Phosphotransferase) domain 1"/>
    <property type="match status" value="1"/>
</dbReference>
<dbReference type="Proteomes" id="UP000829685">
    <property type="component" value="Unassembled WGS sequence"/>
</dbReference>
<dbReference type="EMBL" id="JAFIMR010000011">
    <property type="protein sequence ID" value="KAI1872506.1"/>
    <property type="molecule type" value="Genomic_DNA"/>
</dbReference>
<sequence length="219" mass="24579">MQTHNLTWCSTIAVAQAAVFTCVDKEIIVLKRFERDRITKVKIPLYGGSQKMVCKVATSEDTAHAILREIQCLQIIAAADLKTPLTRIPKLLRIVRSSDHGVGVIGLVETYVPHTGTLSDIDLEKVHLSQRTGLIRQIKESITELHRIGITWTDIKADNIRVNITTNEAWLIYFGGGGTDKWADMKKLGTVQGDLAIMRKLEDYLNLGEQYHITKRSTI</sequence>
<evidence type="ECO:0000256" key="1">
    <source>
        <dbReference type="SAM" id="SignalP"/>
    </source>
</evidence>
<gene>
    <name evidence="3" type="ORF">JX265_005386</name>
</gene>
<organism evidence="3 4">
    <name type="scientific">Neoarthrinium moseri</name>
    <dbReference type="NCBI Taxonomy" id="1658444"/>
    <lineage>
        <taxon>Eukaryota</taxon>
        <taxon>Fungi</taxon>
        <taxon>Dikarya</taxon>
        <taxon>Ascomycota</taxon>
        <taxon>Pezizomycotina</taxon>
        <taxon>Sordariomycetes</taxon>
        <taxon>Xylariomycetidae</taxon>
        <taxon>Amphisphaeriales</taxon>
        <taxon>Apiosporaceae</taxon>
        <taxon>Neoarthrinium</taxon>
    </lineage>
</organism>
<dbReference type="Gene3D" id="3.30.200.20">
    <property type="entry name" value="Phosphorylase Kinase, domain 1"/>
    <property type="match status" value="1"/>
</dbReference>
<evidence type="ECO:0000259" key="2">
    <source>
        <dbReference type="PROSITE" id="PS50011"/>
    </source>
</evidence>
<feature type="domain" description="Protein kinase" evidence="2">
    <location>
        <begin position="1"/>
        <end position="219"/>
    </location>
</feature>
<dbReference type="GO" id="GO:0004672">
    <property type="term" value="F:protein kinase activity"/>
    <property type="evidence" value="ECO:0007669"/>
    <property type="project" value="InterPro"/>
</dbReference>
<keyword evidence="4" id="KW-1185">Reference proteome</keyword>
<reference evidence="3" key="1">
    <citation type="submission" date="2021-03" db="EMBL/GenBank/DDBJ databases">
        <title>Revisited historic fungal species revealed as producer of novel bioactive compounds through whole genome sequencing and comparative genomics.</title>
        <authorList>
            <person name="Vignolle G.A."/>
            <person name="Hochenegger N."/>
            <person name="Mach R.L."/>
            <person name="Mach-Aigner A.R."/>
            <person name="Javad Rahimi M."/>
            <person name="Salim K.A."/>
            <person name="Chan C.M."/>
            <person name="Lim L.B.L."/>
            <person name="Cai F."/>
            <person name="Druzhinina I.S."/>
            <person name="U'Ren J.M."/>
            <person name="Derntl C."/>
        </authorList>
    </citation>
    <scope>NUCLEOTIDE SEQUENCE</scope>
    <source>
        <strain evidence="3">TUCIM 5799</strain>
    </source>
</reference>